<keyword evidence="9" id="KW-0128">Catecholamine metabolism</keyword>
<name>A0A6G1PRT1_CHAAH</name>
<evidence type="ECO:0000313" key="14">
    <source>
        <dbReference type="Proteomes" id="UP000503349"/>
    </source>
</evidence>
<dbReference type="GO" id="GO:0007605">
    <property type="term" value="P:sensory perception of sound"/>
    <property type="evidence" value="ECO:0007669"/>
    <property type="project" value="UniProtKB-KW"/>
</dbReference>
<reference evidence="14" key="2">
    <citation type="submission" date="2019-02" db="EMBL/GenBank/DDBJ databases">
        <title>Opniocepnalus argus Var Kimnra genome.</title>
        <authorList>
            <person name="Zhou C."/>
            <person name="Xiao S."/>
        </authorList>
    </citation>
    <scope>NUCLEOTIDE SEQUENCE [LARGE SCALE GENOMIC DNA]</scope>
</reference>
<keyword evidence="6" id="KW-1009">Hearing</keyword>
<dbReference type="PANTHER" id="PTHR43836">
    <property type="entry name" value="CATECHOL O-METHYLTRANSFERASE 1-RELATED"/>
    <property type="match status" value="1"/>
</dbReference>
<dbReference type="GO" id="GO:0042417">
    <property type="term" value="P:dopamine metabolic process"/>
    <property type="evidence" value="ECO:0007669"/>
    <property type="project" value="TreeGrafter"/>
</dbReference>
<evidence type="ECO:0000256" key="4">
    <source>
        <dbReference type="ARBA" id="ARBA00022679"/>
    </source>
</evidence>
<feature type="transmembrane region" description="Helical" evidence="12">
    <location>
        <begin position="6"/>
        <end position="29"/>
    </location>
</feature>
<dbReference type="EC" id="2.1.1.6" evidence="2"/>
<proteinExistence type="inferred from homology"/>
<evidence type="ECO:0000256" key="12">
    <source>
        <dbReference type="SAM" id="Phobius"/>
    </source>
</evidence>
<keyword evidence="7" id="KW-0256">Endoplasmic reticulum</keyword>
<accession>A0A6G1PRT1</accession>
<keyword evidence="4 13" id="KW-0808">Transferase</keyword>
<keyword evidence="3 13" id="KW-0489">Methyltransferase</keyword>
<keyword evidence="12" id="KW-1133">Transmembrane helix</keyword>
<dbReference type="EMBL" id="CM015719">
    <property type="protein sequence ID" value="KAF3692893.1"/>
    <property type="molecule type" value="Genomic_DNA"/>
</dbReference>
<evidence type="ECO:0000256" key="5">
    <source>
        <dbReference type="ARBA" id="ARBA00022691"/>
    </source>
</evidence>
<dbReference type="SUPFAM" id="SSF53335">
    <property type="entry name" value="S-adenosyl-L-methionine-dependent methyltransferases"/>
    <property type="match status" value="1"/>
</dbReference>
<dbReference type="FunFam" id="3.40.50.150:FF:000054">
    <property type="entry name" value="Catechol O-methyltransferase"/>
    <property type="match status" value="1"/>
</dbReference>
<comment type="similarity">
    <text evidence="10">Belongs to the class I-like SAM-binding methyltransferase superfamily. Cation-dependent O-methyltransferase family.</text>
</comment>
<dbReference type="Proteomes" id="UP000503349">
    <property type="component" value="Chromosome 8"/>
</dbReference>
<sequence>MVSPAIALAFLPLLLTLIIRYRFFFVLFYRAVLVRIWNDCVTGLTREERAYQYVLTHATQGDPDSILETFDVWCSKVEFISNIGPKKGKILDRLLMEQSPLTVLELGSHCGYSTVRIARALPLGARLYSVEMDQRNAAIAEKIIRLAGFDDDTVELIVKPSDEVIPQLRTDHGLERLDFVFMDHWKKCYLSDLQILEGSGLLGKGSMIVADNVLFPGAPKFLRYIRKCGLYEWKIHRATLEYSRGIRDGMAELVYQGIK</sequence>
<evidence type="ECO:0000256" key="1">
    <source>
        <dbReference type="ARBA" id="ARBA00004240"/>
    </source>
</evidence>
<evidence type="ECO:0000256" key="9">
    <source>
        <dbReference type="ARBA" id="ARBA00022939"/>
    </source>
</evidence>
<dbReference type="Gene3D" id="3.40.50.150">
    <property type="entry name" value="Vaccinia Virus protein VP39"/>
    <property type="match status" value="1"/>
</dbReference>
<dbReference type="PANTHER" id="PTHR43836:SF1">
    <property type="entry name" value="TRANSMEMBRANE O-METHYLTRANSFERASE"/>
    <property type="match status" value="1"/>
</dbReference>
<evidence type="ECO:0000256" key="2">
    <source>
        <dbReference type="ARBA" id="ARBA00012880"/>
    </source>
</evidence>
<dbReference type="GO" id="GO:0005783">
    <property type="term" value="C:endoplasmic reticulum"/>
    <property type="evidence" value="ECO:0007669"/>
    <property type="project" value="UniProtKB-SubCell"/>
</dbReference>
<comment type="catalytic activity">
    <reaction evidence="11">
        <text>a catechol + S-adenosyl-L-methionine = a guaiacol + S-adenosyl-L-homocysteine + H(+)</text>
        <dbReference type="Rhea" id="RHEA:17877"/>
        <dbReference type="ChEBI" id="CHEBI:15378"/>
        <dbReference type="ChEBI" id="CHEBI:33566"/>
        <dbReference type="ChEBI" id="CHEBI:57856"/>
        <dbReference type="ChEBI" id="CHEBI:59789"/>
        <dbReference type="ChEBI" id="CHEBI:134251"/>
        <dbReference type="EC" id="2.1.1.6"/>
    </reaction>
</comment>
<dbReference type="GO" id="GO:0032259">
    <property type="term" value="P:methylation"/>
    <property type="evidence" value="ECO:0007669"/>
    <property type="project" value="UniProtKB-KW"/>
</dbReference>
<dbReference type="InterPro" id="IPR029063">
    <property type="entry name" value="SAM-dependent_MTases_sf"/>
</dbReference>
<dbReference type="CDD" id="cd02440">
    <property type="entry name" value="AdoMet_MTases"/>
    <property type="match status" value="1"/>
</dbReference>
<keyword evidence="12 13" id="KW-0812">Transmembrane</keyword>
<protein>
    <recommendedName>
        <fullName evidence="2">catechol O-methyltransferase</fullName>
        <ecNumber evidence="2">2.1.1.6</ecNumber>
    </recommendedName>
</protein>
<evidence type="ECO:0000256" key="8">
    <source>
        <dbReference type="ARBA" id="ARBA00022867"/>
    </source>
</evidence>
<dbReference type="GO" id="GO:0042424">
    <property type="term" value="P:catecholamine catabolic process"/>
    <property type="evidence" value="ECO:0007669"/>
    <property type="project" value="TreeGrafter"/>
</dbReference>
<dbReference type="AlphaFoldDB" id="A0A6G1PRT1"/>
<evidence type="ECO:0000313" key="13">
    <source>
        <dbReference type="EMBL" id="KAF3692893.1"/>
    </source>
</evidence>
<evidence type="ECO:0000256" key="3">
    <source>
        <dbReference type="ARBA" id="ARBA00022603"/>
    </source>
</evidence>
<dbReference type="PROSITE" id="PS51682">
    <property type="entry name" value="SAM_OMT_I"/>
    <property type="match status" value="1"/>
</dbReference>
<comment type="subcellular location">
    <subcellularLocation>
        <location evidence="1">Endoplasmic reticulum</location>
    </subcellularLocation>
</comment>
<dbReference type="GO" id="GO:0016206">
    <property type="term" value="F:catechol O-methyltransferase activity"/>
    <property type="evidence" value="ECO:0007669"/>
    <property type="project" value="UniProtKB-EC"/>
</dbReference>
<reference evidence="13 14" key="1">
    <citation type="submission" date="2019-02" db="EMBL/GenBank/DDBJ databases">
        <title>Opniocepnalus argus genome.</title>
        <authorList>
            <person name="Zhou C."/>
            <person name="Xiao S."/>
        </authorList>
    </citation>
    <scope>NUCLEOTIDE SEQUENCE [LARGE SCALE GENOMIC DNA]</scope>
    <source>
        <strain evidence="13">OARG1902GOOAL</strain>
        <tissue evidence="13">Muscle</tissue>
    </source>
</reference>
<evidence type="ECO:0000256" key="6">
    <source>
        <dbReference type="ARBA" id="ARBA00022740"/>
    </source>
</evidence>
<keyword evidence="12" id="KW-0472">Membrane</keyword>
<evidence type="ECO:0000256" key="11">
    <source>
        <dbReference type="ARBA" id="ARBA00051279"/>
    </source>
</evidence>
<keyword evidence="8" id="KW-0531">Neurotransmitter degradation</keyword>
<evidence type="ECO:0000256" key="7">
    <source>
        <dbReference type="ARBA" id="ARBA00022824"/>
    </source>
</evidence>
<gene>
    <name evidence="13" type="ORF">EXN66_Car008569</name>
</gene>
<organism evidence="13 14">
    <name type="scientific">Channa argus</name>
    <name type="common">Northern snakehead</name>
    <name type="synonym">Ophicephalus argus</name>
    <dbReference type="NCBI Taxonomy" id="215402"/>
    <lineage>
        <taxon>Eukaryota</taxon>
        <taxon>Metazoa</taxon>
        <taxon>Chordata</taxon>
        <taxon>Craniata</taxon>
        <taxon>Vertebrata</taxon>
        <taxon>Euteleostomi</taxon>
        <taxon>Actinopterygii</taxon>
        <taxon>Neopterygii</taxon>
        <taxon>Teleostei</taxon>
        <taxon>Neoteleostei</taxon>
        <taxon>Acanthomorphata</taxon>
        <taxon>Anabantaria</taxon>
        <taxon>Anabantiformes</taxon>
        <taxon>Channoidei</taxon>
        <taxon>Channidae</taxon>
        <taxon>Channa</taxon>
    </lineage>
</organism>
<keyword evidence="5" id="KW-0949">S-adenosyl-L-methionine</keyword>
<keyword evidence="14" id="KW-1185">Reference proteome</keyword>
<evidence type="ECO:0000256" key="10">
    <source>
        <dbReference type="ARBA" id="ARBA00023453"/>
    </source>
</evidence>
<dbReference type="Pfam" id="PF01596">
    <property type="entry name" value="Methyltransf_3"/>
    <property type="match status" value="1"/>
</dbReference>
<dbReference type="GO" id="GO:0032502">
    <property type="term" value="P:developmental process"/>
    <property type="evidence" value="ECO:0007669"/>
    <property type="project" value="TreeGrafter"/>
</dbReference>
<dbReference type="InterPro" id="IPR002935">
    <property type="entry name" value="SAM_O-MeTrfase"/>
</dbReference>